<dbReference type="Proteomes" id="UP000198703">
    <property type="component" value="Unassembled WGS sequence"/>
</dbReference>
<evidence type="ECO:0000313" key="2">
    <source>
        <dbReference type="EMBL" id="SEB00938.1"/>
    </source>
</evidence>
<proteinExistence type="predicted"/>
<accession>A0A1H4FWC8</accession>
<reference evidence="2 3" key="1">
    <citation type="submission" date="2016-10" db="EMBL/GenBank/DDBJ databases">
        <authorList>
            <person name="de Groot N.N."/>
        </authorList>
    </citation>
    <scope>NUCLEOTIDE SEQUENCE [LARGE SCALE GENOMIC DNA]</scope>
    <source>
        <strain evidence="2 3">DSM 15345</strain>
    </source>
</reference>
<feature type="region of interest" description="Disordered" evidence="1">
    <location>
        <begin position="27"/>
        <end position="56"/>
    </location>
</feature>
<dbReference type="EMBL" id="FNQM01000029">
    <property type="protein sequence ID" value="SEB00938.1"/>
    <property type="molecule type" value="Genomic_DNA"/>
</dbReference>
<sequence>MALNMTYREIVRAQSLIRGRDANVTSMEPPVHREVKQDQPAGVEEPEAPWYPRLTR</sequence>
<keyword evidence="3" id="KW-1185">Reference proteome</keyword>
<gene>
    <name evidence="2" type="ORF">SAMN05444370_1297</name>
</gene>
<name>A0A1H4FWC8_9RHOB</name>
<dbReference type="AlphaFoldDB" id="A0A1H4FWC8"/>
<organism evidence="2 3">
    <name type="scientific">Rubrimonas cliftonensis</name>
    <dbReference type="NCBI Taxonomy" id="89524"/>
    <lineage>
        <taxon>Bacteria</taxon>
        <taxon>Pseudomonadati</taxon>
        <taxon>Pseudomonadota</taxon>
        <taxon>Alphaproteobacteria</taxon>
        <taxon>Rhodobacterales</taxon>
        <taxon>Paracoccaceae</taxon>
        <taxon>Rubrimonas</taxon>
    </lineage>
</organism>
<evidence type="ECO:0000313" key="3">
    <source>
        <dbReference type="Proteomes" id="UP000198703"/>
    </source>
</evidence>
<dbReference type="STRING" id="89524.SAMN05444370_1297"/>
<evidence type="ECO:0000256" key="1">
    <source>
        <dbReference type="SAM" id="MobiDB-lite"/>
    </source>
</evidence>
<protein>
    <submittedName>
        <fullName evidence="2">Uncharacterized protein</fullName>
    </submittedName>
</protein>
<dbReference type="RefSeq" id="WP_175479034.1">
    <property type="nucleotide sequence ID" value="NZ_FNQM01000029.1"/>
</dbReference>